<proteinExistence type="predicted"/>
<dbReference type="Proteomes" id="UP000607653">
    <property type="component" value="Unassembled WGS sequence"/>
</dbReference>
<accession>A0A822ZQK2</accession>
<gene>
    <name evidence="1" type="ORF">HUJ06_003436</name>
</gene>
<organism evidence="1 2">
    <name type="scientific">Nelumbo nucifera</name>
    <name type="common">Sacred lotus</name>
    <dbReference type="NCBI Taxonomy" id="4432"/>
    <lineage>
        <taxon>Eukaryota</taxon>
        <taxon>Viridiplantae</taxon>
        <taxon>Streptophyta</taxon>
        <taxon>Embryophyta</taxon>
        <taxon>Tracheophyta</taxon>
        <taxon>Spermatophyta</taxon>
        <taxon>Magnoliopsida</taxon>
        <taxon>Proteales</taxon>
        <taxon>Nelumbonaceae</taxon>
        <taxon>Nelumbo</taxon>
    </lineage>
</organism>
<comment type="caution">
    <text evidence="1">The sequence shown here is derived from an EMBL/GenBank/DDBJ whole genome shotgun (WGS) entry which is preliminary data.</text>
</comment>
<reference evidence="1 2" key="1">
    <citation type="journal article" date="2020" name="Mol. Biol. Evol.">
        <title>Distinct Expression and Methylation Patterns for Genes with Different Fates following a Single Whole-Genome Duplication in Flowering Plants.</title>
        <authorList>
            <person name="Shi T."/>
            <person name="Rahmani R.S."/>
            <person name="Gugger P.F."/>
            <person name="Wang M."/>
            <person name="Li H."/>
            <person name="Zhang Y."/>
            <person name="Li Z."/>
            <person name="Wang Q."/>
            <person name="Van de Peer Y."/>
            <person name="Marchal K."/>
            <person name="Chen J."/>
        </authorList>
    </citation>
    <scope>NUCLEOTIDE SEQUENCE [LARGE SCALE GENOMIC DNA]</scope>
    <source>
        <tissue evidence="1">Leaf</tissue>
    </source>
</reference>
<evidence type="ECO:0000313" key="2">
    <source>
        <dbReference type="Proteomes" id="UP000607653"/>
    </source>
</evidence>
<sequence length="46" mass="5518">MDMMLKLPNFKQYVLPFENELCIDYSISQLNHKVTRNNQHSHLITI</sequence>
<dbReference type="AlphaFoldDB" id="A0A822ZQK2"/>
<name>A0A822ZQK2_NELNU</name>
<evidence type="ECO:0000313" key="1">
    <source>
        <dbReference type="EMBL" id="DAD45206.1"/>
    </source>
</evidence>
<dbReference type="EMBL" id="DUZY01000007">
    <property type="protein sequence ID" value="DAD45206.1"/>
    <property type="molecule type" value="Genomic_DNA"/>
</dbReference>
<keyword evidence="2" id="KW-1185">Reference proteome</keyword>
<protein>
    <submittedName>
        <fullName evidence="1">Uncharacterized protein</fullName>
    </submittedName>
</protein>